<gene>
    <name evidence="1" type="ORF">RG540_PA13610</name>
</gene>
<dbReference type="Proteomes" id="UP000028181">
    <property type="component" value="Plasmid pHAMBI540a"/>
</dbReference>
<dbReference type="GeneID" id="24261086"/>
<evidence type="ECO:0000313" key="1">
    <source>
        <dbReference type="EMBL" id="CDN52037.1"/>
    </source>
</evidence>
<dbReference type="PATRIC" id="fig|1028800.3.peg.6008"/>
<accession>A0A068T0R2</accession>
<protein>
    <submittedName>
        <fullName evidence="1">Uncharacterized protein</fullName>
    </submittedName>
</protein>
<keyword evidence="2" id="KW-1185">Reference proteome</keyword>
<dbReference type="RefSeq" id="WP_041365776.1">
    <property type="nucleotide sequence ID" value="NZ_HG938354.1"/>
</dbReference>
<dbReference type="OrthoDB" id="5174360at2"/>
<geneLocation type="plasmid" evidence="2">
    <name>II</name>
</geneLocation>
<dbReference type="KEGG" id="ngg:RG540_PA13610"/>
<reference evidence="2" key="1">
    <citation type="journal article" date="2014" name="BMC Genomics">
        <title>Genome sequencing of two Neorhizobium galegae strains reveals a noeT gene responsible for the unusual acetylation of the nodulation factors.</title>
        <authorList>
            <person name="Osterman J."/>
            <person name="Marsh J."/>
            <person name="Laine P.K."/>
            <person name="Zeng Z."/>
            <person name="Alatalo E."/>
            <person name="Sullivan J.T."/>
            <person name="Young J.P."/>
            <person name="Thomas-Oates J."/>
            <person name="Paulin L."/>
            <person name="Lindstrom K."/>
        </authorList>
    </citation>
    <scope>NUCLEOTIDE SEQUENCE [LARGE SCALE GENOMIC DNA]</scope>
    <source>
        <strain evidence="2">HAMBI 540</strain>
    </source>
</reference>
<name>A0A068T0R2_NEOGA</name>
<dbReference type="AlphaFoldDB" id="A0A068T0R2"/>
<sequence length="279" mass="30453">MDQDDMPLVFPRDLTGDIQLDNDPRYVGTIHDDAIARARGYKAALIPGAFVYGHISRVALQAWGEAWTRRGAMGARFRRPVYNGGRLLIRAGMLEGDAAMRRAQVSVTNEGGEEVASGWVGLPDAAPVVPDISAFAPIPRPEVPSKGDVGSLQPGMSLTTANRVLTQGDFEASLRAFGEGEPFYKREGIVHSGCAMRLAMGDAHNSFRFPSPVVLTEIETEHFAQVRPGQRLATVGQVAQVYQRKGKHYLGTEEFLLADGLLVARFRRTQIYAYDTPGP</sequence>
<dbReference type="eggNOG" id="COG2030">
    <property type="taxonomic scope" value="Bacteria"/>
</dbReference>
<dbReference type="Gene3D" id="3.10.129.10">
    <property type="entry name" value="Hotdog Thioesterase"/>
    <property type="match status" value="2"/>
</dbReference>
<dbReference type="InterPro" id="IPR029069">
    <property type="entry name" value="HotDog_dom_sf"/>
</dbReference>
<dbReference type="CDD" id="cd03441">
    <property type="entry name" value="R_hydratase_like"/>
    <property type="match status" value="1"/>
</dbReference>
<keyword evidence="1" id="KW-0614">Plasmid</keyword>
<dbReference type="SUPFAM" id="SSF54637">
    <property type="entry name" value="Thioesterase/thiol ester dehydrase-isomerase"/>
    <property type="match status" value="2"/>
</dbReference>
<dbReference type="HOGENOM" id="CLU_1048206_0_0_5"/>
<proteinExistence type="predicted"/>
<dbReference type="EMBL" id="HG938354">
    <property type="protein sequence ID" value="CDN52037.1"/>
    <property type="molecule type" value="Genomic_DNA"/>
</dbReference>
<organism evidence="1 2">
    <name type="scientific">Neorhizobium galegae bv. orientalis str. HAMBI 540</name>
    <dbReference type="NCBI Taxonomy" id="1028800"/>
    <lineage>
        <taxon>Bacteria</taxon>
        <taxon>Pseudomonadati</taxon>
        <taxon>Pseudomonadota</taxon>
        <taxon>Alphaproteobacteria</taxon>
        <taxon>Hyphomicrobiales</taxon>
        <taxon>Rhizobiaceae</taxon>
        <taxon>Rhizobium/Agrobacterium group</taxon>
        <taxon>Neorhizobium</taxon>
    </lineage>
</organism>
<evidence type="ECO:0000313" key="2">
    <source>
        <dbReference type="Proteomes" id="UP000028181"/>
    </source>
</evidence>